<dbReference type="PROSITE" id="PS51257">
    <property type="entry name" value="PROKAR_LIPOPROTEIN"/>
    <property type="match status" value="1"/>
</dbReference>
<feature type="compositionally biased region" description="Basic and acidic residues" evidence="1">
    <location>
        <begin position="40"/>
        <end position="50"/>
    </location>
</feature>
<feature type="region of interest" description="Disordered" evidence="1">
    <location>
        <begin position="37"/>
        <end position="65"/>
    </location>
</feature>
<dbReference type="STRING" id="67267.GCA_000716675_07069"/>
<proteinExistence type="predicted"/>
<evidence type="ECO:0000313" key="4">
    <source>
        <dbReference type="Proteomes" id="UP000195880"/>
    </source>
</evidence>
<organism evidence="3 4">
    <name type="scientific">Streptomyces alboflavus</name>
    <dbReference type="NCBI Taxonomy" id="67267"/>
    <lineage>
        <taxon>Bacteria</taxon>
        <taxon>Bacillati</taxon>
        <taxon>Actinomycetota</taxon>
        <taxon>Actinomycetes</taxon>
        <taxon>Kitasatosporales</taxon>
        <taxon>Streptomycetaceae</taxon>
        <taxon>Streptomyces</taxon>
    </lineage>
</organism>
<keyword evidence="2" id="KW-0732">Signal</keyword>
<evidence type="ECO:0008006" key="5">
    <source>
        <dbReference type="Google" id="ProtNLM"/>
    </source>
</evidence>
<feature type="compositionally biased region" description="Basic and acidic residues" evidence="1">
    <location>
        <begin position="101"/>
        <end position="110"/>
    </location>
</feature>
<dbReference type="OrthoDB" id="7949713at2"/>
<name>A0A1Z1WS31_9ACTN</name>
<evidence type="ECO:0000256" key="1">
    <source>
        <dbReference type="SAM" id="MobiDB-lite"/>
    </source>
</evidence>
<accession>A0A1Z1WS31</accession>
<gene>
    <name evidence="3" type="ORF">SMD44_08740</name>
</gene>
<dbReference type="Proteomes" id="UP000195880">
    <property type="component" value="Chromosome"/>
</dbReference>
<protein>
    <recommendedName>
        <fullName evidence="5">Lipoprotein</fullName>
    </recommendedName>
</protein>
<dbReference type="KEGG" id="salf:SMD44_08740"/>
<keyword evidence="4" id="KW-1185">Reference proteome</keyword>
<evidence type="ECO:0000256" key="2">
    <source>
        <dbReference type="SAM" id="SignalP"/>
    </source>
</evidence>
<feature type="region of interest" description="Disordered" evidence="1">
    <location>
        <begin position="78"/>
        <end position="127"/>
    </location>
</feature>
<dbReference type="eggNOG" id="ENOG50335GQ">
    <property type="taxonomic scope" value="Bacteria"/>
</dbReference>
<sequence>MTRTNKRTSAHIRVATPLLVPLLLTGALLTACSDGSSKAAADEDTGKKAGEGAQAAPTSPQERGLAYAKCMRENGVAKFPDPEGGGIRLGPDSGVDMGSPEFKKAQEACKDLSPQGDGGPNGGKPLDSAKVAAWAKCMRENGVPKFPDPEIDGGSMVIDMSAVGMAGDDPKFEKAMEACRDKRPSGGVMMRGGGGGR</sequence>
<evidence type="ECO:0000313" key="3">
    <source>
        <dbReference type="EMBL" id="ARX89253.1"/>
    </source>
</evidence>
<dbReference type="RefSeq" id="WP_087887186.1">
    <property type="nucleotide sequence ID" value="NZ_CP021748.1"/>
</dbReference>
<feature type="signal peptide" evidence="2">
    <location>
        <begin position="1"/>
        <end position="33"/>
    </location>
</feature>
<dbReference type="EMBL" id="CP021748">
    <property type="protein sequence ID" value="ARX89253.1"/>
    <property type="molecule type" value="Genomic_DNA"/>
</dbReference>
<dbReference type="AlphaFoldDB" id="A0A1Z1WS31"/>
<feature type="chain" id="PRO_5038982939" description="Lipoprotein" evidence="2">
    <location>
        <begin position="34"/>
        <end position="197"/>
    </location>
</feature>
<reference evidence="3 4" key="1">
    <citation type="submission" date="2017-05" db="EMBL/GenBank/DDBJ databases">
        <title>Streptomyces alboflavus Genome sequencing and assembly.</title>
        <authorList>
            <person name="Wang Y."/>
            <person name="Du B."/>
            <person name="Ding Y."/>
            <person name="Liu H."/>
            <person name="Hou Q."/>
            <person name="Liu K."/>
            <person name="Wang C."/>
            <person name="Yao L."/>
        </authorList>
    </citation>
    <scope>NUCLEOTIDE SEQUENCE [LARGE SCALE GENOMIC DNA]</scope>
    <source>
        <strain evidence="3 4">MDJK44</strain>
    </source>
</reference>